<keyword evidence="3" id="KW-0520">NAD</keyword>
<keyword evidence="2" id="KW-0560">Oxidoreductase</keyword>
<dbReference type="PANTHER" id="PTHR43103:SF5">
    <property type="entry name" value="4-EPIMERASE, PUTATIVE (AFU_ORTHOLOGUE AFUA_7G00360)-RELATED"/>
    <property type="match status" value="1"/>
</dbReference>
<comment type="similarity">
    <text evidence="1">Belongs to the NAD(P)-dependent epimerase/dehydratase family.</text>
</comment>
<dbReference type="GO" id="GO:0016491">
    <property type="term" value="F:oxidoreductase activity"/>
    <property type="evidence" value="ECO:0007669"/>
    <property type="project" value="UniProtKB-KW"/>
</dbReference>
<reference evidence="5 6" key="1">
    <citation type="submission" date="2017-10" db="EMBL/GenBank/DDBJ databases">
        <authorList>
            <person name="Banno H."/>
            <person name="Chua N.-H."/>
        </authorList>
    </citation>
    <scope>NUCLEOTIDE SEQUENCE [LARGE SCALE GENOMIC DNA]</scope>
    <source>
        <strain evidence="5 6">YW11</strain>
    </source>
</reference>
<dbReference type="RefSeq" id="WP_099097388.1">
    <property type="nucleotide sequence ID" value="NZ_PDNU01000072.1"/>
</dbReference>
<accession>A0A2C6ZZ04</accession>
<evidence type="ECO:0000313" key="5">
    <source>
        <dbReference type="EMBL" id="PHK93048.1"/>
    </source>
</evidence>
<dbReference type="PANTHER" id="PTHR43103">
    <property type="entry name" value="NUCLEOSIDE-DIPHOSPHATE-SUGAR EPIMERASE"/>
    <property type="match status" value="1"/>
</dbReference>
<dbReference type="Gene3D" id="3.40.50.720">
    <property type="entry name" value="NAD(P)-binding Rossmann-like Domain"/>
    <property type="match status" value="1"/>
</dbReference>
<comment type="caution">
    <text evidence="5">The sequence shown here is derived from an EMBL/GenBank/DDBJ whole genome shotgun (WGS) entry which is preliminary data.</text>
</comment>
<evidence type="ECO:0000256" key="3">
    <source>
        <dbReference type="ARBA" id="ARBA00023027"/>
    </source>
</evidence>
<evidence type="ECO:0000256" key="2">
    <source>
        <dbReference type="ARBA" id="ARBA00023002"/>
    </source>
</evidence>
<dbReference type="AlphaFoldDB" id="A0A2C6ZZ04"/>
<name>A0A2C6ZZ04_9PROT</name>
<dbReference type="OrthoDB" id="8770295at2"/>
<dbReference type="SUPFAM" id="SSF51735">
    <property type="entry name" value="NAD(P)-binding Rossmann-fold domains"/>
    <property type="match status" value="1"/>
</dbReference>
<keyword evidence="6" id="KW-1185">Reference proteome</keyword>
<organism evidence="5 6">
    <name type="scientific">Teichococcus rhizosphaerae</name>
    <dbReference type="NCBI Taxonomy" id="1335062"/>
    <lineage>
        <taxon>Bacteria</taxon>
        <taxon>Pseudomonadati</taxon>
        <taxon>Pseudomonadota</taxon>
        <taxon>Alphaproteobacteria</taxon>
        <taxon>Acetobacterales</taxon>
        <taxon>Roseomonadaceae</taxon>
        <taxon>Roseomonas</taxon>
    </lineage>
</organism>
<dbReference type="InterPro" id="IPR001509">
    <property type="entry name" value="Epimerase_deHydtase"/>
</dbReference>
<dbReference type="EMBL" id="PDNU01000072">
    <property type="protein sequence ID" value="PHK93048.1"/>
    <property type="molecule type" value="Genomic_DNA"/>
</dbReference>
<proteinExistence type="inferred from homology"/>
<dbReference type="Proteomes" id="UP000223527">
    <property type="component" value="Unassembled WGS sequence"/>
</dbReference>
<feature type="domain" description="NAD-dependent epimerase/dehydratase" evidence="4">
    <location>
        <begin position="7"/>
        <end position="172"/>
    </location>
</feature>
<sequence length="279" mass="30068">MTSPKPVLLTGASGNLGRMLAAELSARGHSLVLTDIKPFPGPLPAGARFVAADLGDGLSMLRIAEGCGAILHFGGVSVDRPFEEVLDPNIRGLYHVYEAARREGARVLFASSNHSIGFHERPAGNEARIDADCAFRPDSFYGLSKAYGELMGRLYWDKHGVENLNVRIGSCFPEPVDARMLSTWLSFADLARLCADFIAAPKVGHAVIWGASDNPATFWGADHRERIGWKPEDSAEAFRAEVGEKVSGDPVAERYQGGAYCASGYSRATPGPRETFGQD</sequence>
<evidence type="ECO:0000313" key="6">
    <source>
        <dbReference type="Proteomes" id="UP000223527"/>
    </source>
</evidence>
<evidence type="ECO:0000256" key="1">
    <source>
        <dbReference type="ARBA" id="ARBA00007637"/>
    </source>
</evidence>
<gene>
    <name evidence="5" type="ORF">CR162_20645</name>
</gene>
<dbReference type="InterPro" id="IPR036291">
    <property type="entry name" value="NAD(P)-bd_dom_sf"/>
</dbReference>
<evidence type="ECO:0000259" key="4">
    <source>
        <dbReference type="Pfam" id="PF01370"/>
    </source>
</evidence>
<protein>
    <submittedName>
        <fullName evidence="5">Epimerase</fullName>
    </submittedName>
</protein>
<dbReference type="Pfam" id="PF01370">
    <property type="entry name" value="Epimerase"/>
    <property type="match status" value="1"/>
</dbReference>